<dbReference type="PANTHER" id="PTHR11802:SF460">
    <property type="entry name" value="CARBOXYPEPTIDASE"/>
    <property type="match status" value="1"/>
</dbReference>
<keyword evidence="10" id="KW-1185">Reference proteome</keyword>
<name>A0ABR0DQ67_9LAMI</name>
<evidence type="ECO:0000313" key="9">
    <source>
        <dbReference type="EMBL" id="KAK4491372.1"/>
    </source>
</evidence>
<dbReference type="PANTHER" id="PTHR11802">
    <property type="entry name" value="SERINE PROTEASE FAMILY S10 SERINE CARBOXYPEPTIDASE"/>
    <property type="match status" value="1"/>
</dbReference>
<dbReference type="InterPro" id="IPR018202">
    <property type="entry name" value="Ser_caboxypep_ser_AS"/>
</dbReference>
<dbReference type="PROSITE" id="PS00131">
    <property type="entry name" value="CARBOXYPEPT_SER_SER"/>
    <property type="match status" value="2"/>
</dbReference>
<evidence type="ECO:0000256" key="1">
    <source>
        <dbReference type="ARBA" id="ARBA00004613"/>
    </source>
</evidence>
<evidence type="ECO:0000256" key="6">
    <source>
        <dbReference type="ARBA" id="ARBA00022801"/>
    </source>
</evidence>
<dbReference type="Gene3D" id="3.40.50.11320">
    <property type="match status" value="2"/>
</dbReference>
<reference evidence="9 10" key="1">
    <citation type="journal article" date="2023" name="bioRxiv">
        <title>Genome report: Whole genome sequence and annotation of Penstemon davidsonii.</title>
        <authorList>
            <person name="Ostevik K.L."/>
            <person name="Alabady M."/>
            <person name="Zhang M."/>
            <person name="Rausher M.D."/>
        </authorList>
    </citation>
    <scope>NUCLEOTIDE SEQUENCE [LARGE SCALE GENOMIC DNA]</scope>
    <source>
        <strain evidence="9">DNT005</strain>
        <tissue evidence="9">Whole leaf</tissue>
    </source>
</reference>
<evidence type="ECO:0000256" key="4">
    <source>
        <dbReference type="ARBA" id="ARBA00022645"/>
    </source>
</evidence>
<comment type="subcellular location">
    <subcellularLocation>
        <location evidence="1">Secreted</location>
    </subcellularLocation>
</comment>
<comment type="similarity">
    <text evidence="2 8">Belongs to the peptidase S10 family.</text>
</comment>
<dbReference type="Pfam" id="PF00450">
    <property type="entry name" value="Peptidase_S10"/>
    <property type="match status" value="2"/>
</dbReference>
<keyword evidence="6 8" id="KW-0378">Hydrolase</keyword>
<keyword evidence="5 8" id="KW-0645">Protease</keyword>
<dbReference type="Gene3D" id="3.40.50.1820">
    <property type="entry name" value="alpha/beta hydrolase"/>
    <property type="match status" value="2"/>
</dbReference>
<evidence type="ECO:0000256" key="5">
    <source>
        <dbReference type="ARBA" id="ARBA00022670"/>
    </source>
</evidence>
<keyword evidence="7" id="KW-0325">Glycoprotein</keyword>
<keyword evidence="3" id="KW-0964">Secreted</keyword>
<dbReference type="EMBL" id="JAYDYQ010001087">
    <property type="protein sequence ID" value="KAK4491372.1"/>
    <property type="molecule type" value="Genomic_DNA"/>
</dbReference>
<evidence type="ECO:0000256" key="2">
    <source>
        <dbReference type="ARBA" id="ARBA00009431"/>
    </source>
</evidence>
<dbReference type="EC" id="3.4.16.-" evidence="8"/>
<dbReference type="Proteomes" id="UP001291926">
    <property type="component" value="Unassembled WGS sequence"/>
</dbReference>
<evidence type="ECO:0000313" key="10">
    <source>
        <dbReference type="Proteomes" id="UP001291926"/>
    </source>
</evidence>
<gene>
    <name evidence="9" type="ORF">RD792_002111</name>
</gene>
<accession>A0ABR0DQ67</accession>
<keyword evidence="4 8" id="KW-0121">Carboxypeptidase</keyword>
<protein>
    <recommendedName>
        <fullName evidence="8">Carboxypeptidase</fullName>
        <ecNumber evidence="8">3.4.16.-</ecNumber>
    </recommendedName>
</protein>
<organism evidence="9 10">
    <name type="scientific">Penstemon davidsonii</name>
    <dbReference type="NCBI Taxonomy" id="160366"/>
    <lineage>
        <taxon>Eukaryota</taxon>
        <taxon>Viridiplantae</taxon>
        <taxon>Streptophyta</taxon>
        <taxon>Embryophyta</taxon>
        <taxon>Tracheophyta</taxon>
        <taxon>Spermatophyta</taxon>
        <taxon>Magnoliopsida</taxon>
        <taxon>eudicotyledons</taxon>
        <taxon>Gunneridae</taxon>
        <taxon>Pentapetalae</taxon>
        <taxon>asterids</taxon>
        <taxon>lamiids</taxon>
        <taxon>Lamiales</taxon>
        <taxon>Plantaginaceae</taxon>
        <taxon>Cheloneae</taxon>
        <taxon>Penstemon</taxon>
    </lineage>
</organism>
<dbReference type="InterPro" id="IPR001563">
    <property type="entry name" value="Peptidase_S10"/>
</dbReference>
<proteinExistence type="inferred from homology"/>
<dbReference type="SUPFAM" id="SSF53474">
    <property type="entry name" value="alpha/beta-Hydrolases"/>
    <property type="match status" value="2"/>
</dbReference>
<dbReference type="PROSITE" id="PS00560">
    <property type="entry name" value="CARBOXYPEPT_SER_HIS"/>
    <property type="match status" value="1"/>
</dbReference>
<sequence length="815" mass="90643">MEVGPGCSSFGTGAMTELGPFQDYITGDKQTAADTYTFLVNWLERFPEYKTRDFYITGESYAGHYVPQLAALILQNNKITNQTVINLKGIAIGNAYIDNEDFANGLYDYIWTHALISDEIHKGIVKNCNFSLEATLSKTCEEYRTLADNATSHVFRYDIDAPLCSSSNSTAPLISGFDPCSNDYVHQYLNTPQVQKALHANITKIPRPWNACSDYTSENWQWDDSPFSVLPTIRKLMASGISVWIYSGDTDGAVPVTTTKLSLTKLGARVKTPWYPWYNQGEVGGYAVEYENITFVTVRGAGHLVPSYQHERALTLFSSFLNGKLPPISVQCYDPLGELIKVNQRTKKLGNYHYIVEDDDLMTEYSPVYVAPQGGLKEADEILNQPGQPHGVSFSQYSGYVTVDPTAGRALFYYFTQSEDSSTNPLVLWLNGGPGCSSLGSGAMTELGPFRVNPDGKTLWHNENAWNNLANVIFLESPAGVGFSYSNRSSDYITGDKQTATDTYTFLVNWLERFPEYKSRDFYITGESYAGHYVPQLAALILQNNKSTNQTVINLKGIAIGNAYIDAEDEAKGLYDYIWTHALISDEVHEGIVKNCNFSFGATISQACEDYGTLADNAISHLYGYDIYAPLCSSNSSTPPLISGFDPCSRNYVHEYLNTPQVQKALHANVTGIPGPWNVCSNYTYDNWHDSPFTVLPTIRKLMASGISVWIYRLVIQELVQKYLYERNIGVCASGDTDPAVPITTTKLSLTKLGARIKTPWYPWYNQGEVGGYAVEYENITFVTVRGSGHFVPSYQPERALTLFASFLNGKLPPS</sequence>
<comment type="caution">
    <text evidence="9">The sequence shown here is derived from an EMBL/GenBank/DDBJ whole genome shotgun (WGS) entry which is preliminary data.</text>
</comment>
<evidence type="ECO:0000256" key="3">
    <source>
        <dbReference type="ARBA" id="ARBA00022525"/>
    </source>
</evidence>
<evidence type="ECO:0000256" key="7">
    <source>
        <dbReference type="ARBA" id="ARBA00023180"/>
    </source>
</evidence>
<dbReference type="PRINTS" id="PR00724">
    <property type="entry name" value="CRBOXYPTASEC"/>
</dbReference>
<dbReference type="InterPro" id="IPR029058">
    <property type="entry name" value="AB_hydrolase_fold"/>
</dbReference>
<dbReference type="InterPro" id="IPR033124">
    <property type="entry name" value="Ser_caboxypep_his_AS"/>
</dbReference>
<evidence type="ECO:0000256" key="8">
    <source>
        <dbReference type="RuleBase" id="RU361156"/>
    </source>
</evidence>
<dbReference type="Gene3D" id="6.10.250.940">
    <property type="match status" value="2"/>
</dbReference>